<dbReference type="EMBL" id="CAUYUJ010008868">
    <property type="protein sequence ID" value="CAK0825189.1"/>
    <property type="molecule type" value="Genomic_DNA"/>
</dbReference>
<accession>A0ABN9S264</accession>
<dbReference type="Proteomes" id="UP001189429">
    <property type="component" value="Unassembled WGS sequence"/>
</dbReference>
<proteinExistence type="predicted"/>
<evidence type="ECO:0000256" key="1">
    <source>
        <dbReference type="SAM" id="MobiDB-lite"/>
    </source>
</evidence>
<feature type="compositionally biased region" description="Basic and acidic residues" evidence="1">
    <location>
        <begin position="73"/>
        <end position="88"/>
    </location>
</feature>
<feature type="compositionally biased region" description="Basic and acidic residues" evidence="1">
    <location>
        <begin position="104"/>
        <end position="114"/>
    </location>
</feature>
<evidence type="ECO:0000313" key="3">
    <source>
        <dbReference type="Proteomes" id="UP001189429"/>
    </source>
</evidence>
<reference evidence="2" key="1">
    <citation type="submission" date="2023-10" db="EMBL/GenBank/DDBJ databases">
        <authorList>
            <person name="Chen Y."/>
            <person name="Shah S."/>
            <person name="Dougan E. K."/>
            <person name="Thang M."/>
            <person name="Chan C."/>
        </authorList>
    </citation>
    <scope>NUCLEOTIDE SEQUENCE [LARGE SCALE GENOMIC DNA]</scope>
</reference>
<feature type="region of interest" description="Disordered" evidence="1">
    <location>
        <begin position="190"/>
        <end position="266"/>
    </location>
</feature>
<feature type="compositionally biased region" description="Low complexity" evidence="1">
    <location>
        <begin position="220"/>
        <end position="252"/>
    </location>
</feature>
<evidence type="ECO:0000313" key="2">
    <source>
        <dbReference type="EMBL" id="CAK0825189.1"/>
    </source>
</evidence>
<feature type="region of interest" description="Disordered" evidence="1">
    <location>
        <begin position="1"/>
        <end position="21"/>
    </location>
</feature>
<name>A0ABN9S264_9DINO</name>
<protein>
    <submittedName>
        <fullName evidence="2">Uncharacterized protein</fullName>
    </submittedName>
</protein>
<gene>
    <name evidence="2" type="ORF">PCOR1329_LOCUS25368</name>
</gene>
<keyword evidence="3" id="KW-1185">Reference proteome</keyword>
<sequence length="266" mass="27497">MAGAAPPKLVAPPEGLPPGWSAEERFYSEKSQAHGKSYIRFNGPNGRHKGIGSVAKAIELDAVDRGLSVAEELKKWDDIKKRQREDAKVVTPSKQPPEPGDVGRAADARADRAAGRPPKRARASLAPTDGDYVPAPGLAVRSVAAGAAVPRGAPAALALALPRVVEALHLRGFGPDVGLVAVFDARRPLSSTRFPAPTSRRLPRWAAAHATSGSPRQRRASASCATPCACSGTRTPSSCGGRSGAPSSAAPATPSPPRTIADTPGR</sequence>
<organism evidence="2 3">
    <name type="scientific">Prorocentrum cordatum</name>
    <dbReference type="NCBI Taxonomy" id="2364126"/>
    <lineage>
        <taxon>Eukaryota</taxon>
        <taxon>Sar</taxon>
        <taxon>Alveolata</taxon>
        <taxon>Dinophyceae</taxon>
        <taxon>Prorocentrales</taxon>
        <taxon>Prorocentraceae</taxon>
        <taxon>Prorocentrum</taxon>
    </lineage>
</organism>
<comment type="caution">
    <text evidence="2">The sequence shown here is derived from an EMBL/GenBank/DDBJ whole genome shotgun (WGS) entry which is preliminary data.</text>
</comment>
<feature type="region of interest" description="Disordered" evidence="1">
    <location>
        <begin position="73"/>
        <end position="131"/>
    </location>
</feature>